<protein>
    <submittedName>
        <fullName evidence="1">Uncharacterized protein</fullName>
    </submittedName>
</protein>
<keyword evidence="2" id="KW-1185">Reference proteome</keyword>
<accession>A0ACB9QXT8</accession>
<reference evidence="2" key="1">
    <citation type="journal article" date="2023" name="Front. Plant Sci.">
        <title>Chromosomal-level genome assembly of Melastoma candidum provides insights into trichome evolution.</title>
        <authorList>
            <person name="Zhong Y."/>
            <person name="Wu W."/>
            <person name="Sun C."/>
            <person name="Zou P."/>
            <person name="Liu Y."/>
            <person name="Dai S."/>
            <person name="Zhou R."/>
        </authorList>
    </citation>
    <scope>NUCLEOTIDE SEQUENCE [LARGE SCALE GENOMIC DNA]</scope>
</reference>
<dbReference type="Proteomes" id="UP001057402">
    <property type="component" value="Chromosome 5"/>
</dbReference>
<sequence>MKTSYRLHYSVFRDCTENVLVAKNHLKSISFVVELSILIQEQGNNGVNVGDLPSSPIVQTRARPLLKVVES</sequence>
<proteinExistence type="predicted"/>
<evidence type="ECO:0000313" key="1">
    <source>
        <dbReference type="EMBL" id="KAI4371063.1"/>
    </source>
</evidence>
<gene>
    <name evidence="1" type="ORF">MLD38_019337</name>
</gene>
<evidence type="ECO:0000313" key="2">
    <source>
        <dbReference type="Proteomes" id="UP001057402"/>
    </source>
</evidence>
<organism evidence="1 2">
    <name type="scientific">Melastoma candidum</name>
    <dbReference type="NCBI Taxonomy" id="119954"/>
    <lineage>
        <taxon>Eukaryota</taxon>
        <taxon>Viridiplantae</taxon>
        <taxon>Streptophyta</taxon>
        <taxon>Embryophyta</taxon>
        <taxon>Tracheophyta</taxon>
        <taxon>Spermatophyta</taxon>
        <taxon>Magnoliopsida</taxon>
        <taxon>eudicotyledons</taxon>
        <taxon>Gunneridae</taxon>
        <taxon>Pentapetalae</taxon>
        <taxon>rosids</taxon>
        <taxon>malvids</taxon>
        <taxon>Myrtales</taxon>
        <taxon>Melastomataceae</taxon>
        <taxon>Melastomatoideae</taxon>
        <taxon>Melastomateae</taxon>
        <taxon>Melastoma</taxon>
    </lineage>
</organism>
<name>A0ACB9QXT8_9MYRT</name>
<dbReference type="EMBL" id="CM042884">
    <property type="protein sequence ID" value="KAI4371063.1"/>
    <property type="molecule type" value="Genomic_DNA"/>
</dbReference>
<comment type="caution">
    <text evidence="1">The sequence shown here is derived from an EMBL/GenBank/DDBJ whole genome shotgun (WGS) entry which is preliminary data.</text>
</comment>